<reference evidence="8 9" key="1">
    <citation type="journal article" date="2017" name="Gigascience">
        <title>Genome sequence of the small brown planthopper, Laodelphax striatellus.</title>
        <authorList>
            <person name="Zhu J."/>
            <person name="Jiang F."/>
            <person name="Wang X."/>
            <person name="Yang P."/>
            <person name="Bao Y."/>
            <person name="Zhao W."/>
            <person name="Wang W."/>
            <person name="Lu H."/>
            <person name="Wang Q."/>
            <person name="Cui N."/>
            <person name="Li J."/>
            <person name="Chen X."/>
            <person name="Luo L."/>
            <person name="Yu J."/>
            <person name="Kang L."/>
            <person name="Cui F."/>
        </authorList>
    </citation>
    <scope>NUCLEOTIDE SEQUENCE [LARGE SCALE GENOMIC DNA]</scope>
    <source>
        <strain evidence="8">Lst14</strain>
    </source>
</reference>
<evidence type="ECO:0000256" key="3">
    <source>
        <dbReference type="ARBA" id="ARBA00022475"/>
    </source>
</evidence>
<keyword evidence="5" id="KW-1133">Transmembrane helix</keyword>
<dbReference type="SMR" id="A0A482XUZ3"/>
<evidence type="ECO:0008006" key="10">
    <source>
        <dbReference type="Google" id="ProtNLM"/>
    </source>
</evidence>
<proteinExistence type="inferred from homology"/>
<keyword evidence="9" id="KW-1185">Reference proteome</keyword>
<evidence type="ECO:0000313" key="8">
    <source>
        <dbReference type="EMBL" id="RZF49078.1"/>
    </source>
</evidence>
<dbReference type="AlphaFoldDB" id="A0A482XUZ3"/>
<dbReference type="GO" id="GO:0050916">
    <property type="term" value="P:sensory perception of sweet taste"/>
    <property type="evidence" value="ECO:0007669"/>
    <property type="project" value="UniProtKB-ARBA"/>
</dbReference>
<sequence length="204" mass="23281">MAYNMALFPVQVRIIFFGTSWISCALLRELAAHWPQLCRLWAKCEQSTNLGYPTNLALKCHCFIFIYIMTAVCEHGLALSNAFSEAAACGDALRNLCTHWFPQLFNLVPFYRPLAVVIMTINTIATFTFNFVDLLLITTGYILSNLLKQYNRILEEDSRRIMSIVLSYEAIMHQFKTLMIDVEDGQALKRNASVDCSKYLQLGD</sequence>
<dbReference type="InterPro" id="IPR009318">
    <property type="entry name" value="Gustatory_rcpt"/>
</dbReference>
<name>A0A482XUZ3_LAOST</name>
<keyword evidence="3" id="KW-1003">Cell membrane</keyword>
<keyword evidence="7" id="KW-0675">Receptor</keyword>
<dbReference type="PANTHER" id="PTHR21421:SF29">
    <property type="entry name" value="GUSTATORY RECEPTOR 5A FOR TREHALOSE-RELATED"/>
    <property type="match status" value="1"/>
</dbReference>
<evidence type="ECO:0000256" key="1">
    <source>
        <dbReference type="ARBA" id="ARBA00004651"/>
    </source>
</evidence>
<dbReference type="GO" id="GO:0005886">
    <property type="term" value="C:plasma membrane"/>
    <property type="evidence" value="ECO:0007669"/>
    <property type="project" value="UniProtKB-SubCell"/>
</dbReference>
<dbReference type="Pfam" id="PF06151">
    <property type="entry name" value="Trehalose_recp"/>
    <property type="match status" value="1"/>
</dbReference>
<comment type="subcellular location">
    <subcellularLocation>
        <location evidence="1">Cell membrane</location>
        <topology evidence="1">Multi-pass membrane protein</topology>
    </subcellularLocation>
</comment>
<accession>A0A482XUZ3</accession>
<organism evidence="8 9">
    <name type="scientific">Laodelphax striatellus</name>
    <name type="common">Small brown planthopper</name>
    <name type="synonym">Delphax striatella</name>
    <dbReference type="NCBI Taxonomy" id="195883"/>
    <lineage>
        <taxon>Eukaryota</taxon>
        <taxon>Metazoa</taxon>
        <taxon>Ecdysozoa</taxon>
        <taxon>Arthropoda</taxon>
        <taxon>Hexapoda</taxon>
        <taxon>Insecta</taxon>
        <taxon>Pterygota</taxon>
        <taxon>Neoptera</taxon>
        <taxon>Paraneoptera</taxon>
        <taxon>Hemiptera</taxon>
        <taxon>Auchenorrhyncha</taxon>
        <taxon>Fulgoroidea</taxon>
        <taxon>Delphacidae</taxon>
        <taxon>Criomorphinae</taxon>
        <taxon>Laodelphax</taxon>
    </lineage>
</organism>
<dbReference type="InParanoid" id="A0A482XUZ3"/>
<evidence type="ECO:0000256" key="6">
    <source>
        <dbReference type="ARBA" id="ARBA00023136"/>
    </source>
</evidence>
<gene>
    <name evidence="8" type="ORF">LSTR_LSTR008364</name>
</gene>
<evidence type="ECO:0000256" key="5">
    <source>
        <dbReference type="ARBA" id="ARBA00022989"/>
    </source>
</evidence>
<dbReference type="PANTHER" id="PTHR21421">
    <property type="entry name" value="GUSTATORY RECEPTOR"/>
    <property type="match status" value="1"/>
</dbReference>
<dbReference type="GO" id="GO:0008527">
    <property type="term" value="F:taste receptor activity"/>
    <property type="evidence" value="ECO:0007669"/>
    <property type="project" value="InterPro"/>
</dbReference>
<comment type="caution">
    <text evidence="8">The sequence shown here is derived from an EMBL/GenBank/DDBJ whole genome shotgun (WGS) entry which is preliminary data.</text>
</comment>
<dbReference type="EMBL" id="QKKF02000377">
    <property type="protein sequence ID" value="RZF49078.1"/>
    <property type="molecule type" value="Genomic_DNA"/>
</dbReference>
<keyword evidence="6" id="KW-0472">Membrane</keyword>
<evidence type="ECO:0000256" key="7">
    <source>
        <dbReference type="ARBA" id="ARBA00023170"/>
    </source>
</evidence>
<keyword evidence="4" id="KW-0812">Transmembrane</keyword>
<comment type="similarity">
    <text evidence="2">Belongs to the insect chemoreceptor superfamily. Gustatory receptor (GR) family. Gr5a subfamily.</text>
</comment>
<dbReference type="Proteomes" id="UP000291343">
    <property type="component" value="Unassembled WGS sequence"/>
</dbReference>
<protein>
    <recommendedName>
        <fullName evidence="10">Gustatory receptor</fullName>
    </recommendedName>
</protein>
<evidence type="ECO:0000256" key="4">
    <source>
        <dbReference type="ARBA" id="ARBA00022692"/>
    </source>
</evidence>
<evidence type="ECO:0000256" key="2">
    <source>
        <dbReference type="ARBA" id="ARBA00005327"/>
    </source>
</evidence>
<evidence type="ECO:0000313" key="9">
    <source>
        <dbReference type="Proteomes" id="UP000291343"/>
    </source>
</evidence>
<dbReference type="STRING" id="195883.A0A482XUZ3"/>